<protein>
    <submittedName>
        <fullName evidence="4">Putative transcriptional regulatory protein pdtaR</fullName>
    </submittedName>
</protein>
<dbReference type="AlphaFoldDB" id="A0A517RCR4"/>
<dbReference type="OrthoDB" id="9779069at2"/>
<dbReference type="InterPro" id="IPR005561">
    <property type="entry name" value="ANTAR"/>
</dbReference>
<name>A0A517RCR4_9PLAN</name>
<dbReference type="GO" id="GO:0003723">
    <property type="term" value="F:RNA binding"/>
    <property type="evidence" value="ECO:0007669"/>
    <property type="project" value="InterPro"/>
</dbReference>
<reference evidence="4 5" key="1">
    <citation type="submission" date="2019-02" db="EMBL/GenBank/DDBJ databases">
        <title>Deep-cultivation of Planctomycetes and their phenomic and genomic characterization uncovers novel biology.</title>
        <authorList>
            <person name="Wiegand S."/>
            <person name="Jogler M."/>
            <person name="Boedeker C."/>
            <person name="Pinto D."/>
            <person name="Vollmers J."/>
            <person name="Rivas-Marin E."/>
            <person name="Kohn T."/>
            <person name="Peeters S.H."/>
            <person name="Heuer A."/>
            <person name="Rast P."/>
            <person name="Oberbeckmann S."/>
            <person name="Bunk B."/>
            <person name="Jeske O."/>
            <person name="Meyerdierks A."/>
            <person name="Storesund J.E."/>
            <person name="Kallscheuer N."/>
            <person name="Luecker S."/>
            <person name="Lage O.M."/>
            <person name="Pohl T."/>
            <person name="Merkel B.J."/>
            <person name="Hornburger P."/>
            <person name="Mueller R.-W."/>
            <person name="Bruemmer F."/>
            <person name="Labrenz M."/>
            <person name="Spormann A.M."/>
            <person name="Op den Camp H."/>
            <person name="Overmann J."/>
            <person name="Amann R."/>
            <person name="Jetten M.S.M."/>
            <person name="Mascher T."/>
            <person name="Medema M.H."/>
            <person name="Devos D.P."/>
            <person name="Kaster A.-K."/>
            <person name="Ovreas L."/>
            <person name="Rohde M."/>
            <person name="Galperin M.Y."/>
            <person name="Jogler C."/>
        </authorList>
    </citation>
    <scope>NUCLEOTIDE SEQUENCE [LARGE SCALE GENOMIC DNA]</scope>
    <source>
        <strain evidence="4 5">Pan241w</strain>
    </source>
</reference>
<dbReference type="InterPro" id="IPR008327">
    <property type="entry name" value="Sig_transdc_resp-reg_antiterm"/>
</dbReference>
<dbReference type="InterPro" id="IPR001789">
    <property type="entry name" value="Sig_transdc_resp-reg_receiver"/>
</dbReference>
<feature type="domain" description="Response regulatory" evidence="2">
    <location>
        <begin position="7"/>
        <end position="121"/>
    </location>
</feature>
<evidence type="ECO:0000313" key="4">
    <source>
        <dbReference type="EMBL" id="QDT41670.1"/>
    </source>
</evidence>
<dbReference type="InterPro" id="IPR011006">
    <property type="entry name" value="CheY-like_superfamily"/>
</dbReference>
<proteinExistence type="predicted"/>
<comment type="caution">
    <text evidence="1">Lacks conserved residue(s) required for the propagation of feature annotation.</text>
</comment>
<evidence type="ECO:0000313" key="5">
    <source>
        <dbReference type="Proteomes" id="UP000317171"/>
    </source>
</evidence>
<evidence type="ECO:0000256" key="1">
    <source>
        <dbReference type="PROSITE-ProRule" id="PRU00169"/>
    </source>
</evidence>
<sequence length="200" mass="22082">MVMESLEVLIAHSDPETRVTIENGVQELGHQILGSVFTGGGIVDVCQKKQPDIVISGVHMPDMDGIRALTLVSKDCPIPGIIVTPKTDLELVETAALDHIMAWLVEPIRMIDLGPTILLVYRRGQEFSELRKENQDLRVALTDRKIIERAKGIMMKATGLNEGDAFKQLQKLASSKRMRLIEIAQSIINAEGAFEIVEGE</sequence>
<dbReference type="Gene3D" id="1.10.10.10">
    <property type="entry name" value="Winged helix-like DNA-binding domain superfamily/Winged helix DNA-binding domain"/>
    <property type="match status" value="1"/>
</dbReference>
<gene>
    <name evidence="4" type="primary">pdtaR</name>
    <name evidence="4" type="ORF">Pan241w_17330</name>
</gene>
<dbReference type="Pfam" id="PF03861">
    <property type="entry name" value="ANTAR"/>
    <property type="match status" value="1"/>
</dbReference>
<dbReference type="PANTHER" id="PTHR43367">
    <property type="match status" value="1"/>
</dbReference>
<feature type="domain" description="ANTAR" evidence="3">
    <location>
        <begin position="127"/>
        <end position="188"/>
    </location>
</feature>
<dbReference type="KEGG" id="gaz:Pan241w_17330"/>
<dbReference type="Gene3D" id="3.40.50.2300">
    <property type="match status" value="1"/>
</dbReference>
<dbReference type="SMART" id="SM00448">
    <property type="entry name" value="REC"/>
    <property type="match status" value="1"/>
</dbReference>
<dbReference type="GO" id="GO:0000160">
    <property type="term" value="P:phosphorelay signal transduction system"/>
    <property type="evidence" value="ECO:0007669"/>
    <property type="project" value="InterPro"/>
</dbReference>
<dbReference type="EMBL" id="CP036269">
    <property type="protein sequence ID" value="QDT41670.1"/>
    <property type="molecule type" value="Genomic_DNA"/>
</dbReference>
<dbReference type="SMART" id="SM01012">
    <property type="entry name" value="ANTAR"/>
    <property type="match status" value="1"/>
</dbReference>
<dbReference type="SUPFAM" id="SSF52172">
    <property type="entry name" value="CheY-like"/>
    <property type="match status" value="1"/>
</dbReference>
<dbReference type="Pfam" id="PF00072">
    <property type="entry name" value="Response_reg"/>
    <property type="match status" value="1"/>
</dbReference>
<dbReference type="InterPro" id="IPR036388">
    <property type="entry name" value="WH-like_DNA-bd_sf"/>
</dbReference>
<dbReference type="Proteomes" id="UP000317171">
    <property type="component" value="Chromosome"/>
</dbReference>
<evidence type="ECO:0000259" key="3">
    <source>
        <dbReference type="PROSITE" id="PS50921"/>
    </source>
</evidence>
<dbReference type="PIRSF" id="PIRSF036382">
    <property type="entry name" value="RR_antiterm"/>
    <property type="match status" value="1"/>
</dbReference>
<organism evidence="4 5">
    <name type="scientific">Gimesia alba</name>
    <dbReference type="NCBI Taxonomy" id="2527973"/>
    <lineage>
        <taxon>Bacteria</taxon>
        <taxon>Pseudomonadati</taxon>
        <taxon>Planctomycetota</taxon>
        <taxon>Planctomycetia</taxon>
        <taxon>Planctomycetales</taxon>
        <taxon>Planctomycetaceae</taxon>
        <taxon>Gimesia</taxon>
    </lineage>
</organism>
<evidence type="ECO:0000259" key="2">
    <source>
        <dbReference type="PROSITE" id="PS50110"/>
    </source>
</evidence>
<dbReference type="PROSITE" id="PS50921">
    <property type="entry name" value="ANTAR"/>
    <property type="match status" value="1"/>
</dbReference>
<dbReference type="PANTHER" id="PTHR43367:SF1">
    <property type="entry name" value="TWO-COMPONENT RESPONSE REGULATOR-LIKE APRR6-RELATED"/>
    <property type="match status" value="1"/>
</dbReference>
<keyword evidence="5" id="KW-1185">Reference proteome</keyword>
<dbReference type="PROSITE" id="PS50110">
    <property type="entry name" value="RESPONSE_REGULATORY"/>
    <property type="match status" value="1"/>
</dbReference>
<accession>A0A517RCR4</accession>